<dbReference type="EMBL" id="JAELVM010000002">
    <property type="protein sequence ID" value="MBL1221538.1"/>
    <property type="molecule type" value="Genomic_DNA"/>
</dbReference>
<accession>A0ABS1QG20</accession>
<evidence type="ECO:0000313" key="1">
    <source>
        <dbReference type="EMBL" id="MBL1221538.1"/>
    </source>
</evidence>
<name>A0ABS1QG20_9FLAO</name>
<evidence type="ECO:0000313" key="2">
    <source>
        <dbReference type="Proteomes" id="UP000661696"/>
    </source>
</evidence>
<organism evidence="1 2">
    <name type="scientific">Chryseobacterium endalhagicum</name>
    <dbReference type="NCBI Taxonomy" id="2797638"/>
    <lineage>
        <taxon>Bacteria</taxon>
        <taxon>Pseudomonadati</taxon>
        <taxon>Bacteroidota</taxon>
        <taxon>Flavobacteriia</taxon>
        <taxon>Flavobacteriales</taxon>
        <taxon>Weeksellaceae</taxon>
        <taxon>Chryseobacterium group</taxon>
        <taxon>Chryseobacterium</taxon>
    </lineage>
</organism>
<gene>
    <name evidence="1" type="ORF">JET18_11850</name>
</gene>
<reference evidence="1 2" key="1">
    <citation type="submission" date="2020-12" db="EMBL/GenBank/DDBJ databases">
        <title>Chryseobacterium endoalhailicus sp. nov., isolated from seed of leguminous plant.</title>
        <authorList>
            <person name="Zhang X."/>
        </authorList>
    </citation>
    <scope>NUCLEOTIDE SEQUENCE [LARGE SCALE GENOMIC DNA]</scope>
    <source>
        <strain evidence="1 2">L7</strain>
    </source>
</reference>
<dbReference type="RefSeq" id="WP_202091289.1">
    <property type="nucleotide sequence ID" value="NZ_JAELVM010000002.1"/>
</dbReference>
<comment type="caution">
    <text evidence="1">The sequence shown here is derived from an EMBL/GenBank/DDBJ whole genome shotgun (WGS) entry which is preliminary data.</text>
</comment>
<proteinExistence type="predicted"/>
<dbReference type="SUPFAM" id="SSF48295">
    <property type="entry name" value="TrpR-like"/>
    <property type="match status" value="1"/>
</dbReference>
<sequence length="146" mass="17558">MHNFKDIHIGQLIEQRVKEMATDPVRICAFLKCTEEDIKDTYRSESLDTAVLLRWSKLLEYDFFRIYSHHLILYSPSASQRKPQNRTGKNTPVLPEFRKNIYTMEIIEFILEQIRTGTKTKQDVIREYRIPKTTLYKWLIKYRKEG</sequence>
<protein>
    <submittedName>
        <fullName evidence="1">Transposase</fullName>
    </submittedName>
</protein>
<dbReference type="Proteomes" id="UP000661696">
    <property type="component" value="Unassembled WGS sequence"/>
</dbReference>
<keyword evidence="2" id="KW-1185">Reference proteome</keyword>
<dbReference type="InterPro" id="IPR010921">
    <property type="entry name" value="Trp_repressor/repl_initiator"/>
</dbReference>